<dbReference type="SUPFAM" id="SSF53474">
    <property type="entry name" value="alpha/beta-Hydrolases"/>
    <property type="match status" value="1"/>
</dbReference>
<comment type="caution">
    <text evidence="1">The sequence shown here is derived from an EMBL/GenBank/DDBJ whole genome shotgun (WGS) entry which is preliminary data.</text>
</comment>
<name>A0ABP1A1R5_9BRYO</name>
<evidence type="ECO:0008006" key="3">
    <source>
        <dbReference type="Google" id="ProtNLM"/>
    </source>
</evidence>
<evidence type="ECO:0000313" key="1">
    <source>
        <dbReference type="EMBL" id="CAK9856955.1"/>
    </source>
</evidence>
<protein>
    <recommendedName>
        <fullName evidence="3">Chlorophyllase</fullName>
    </recommendedName>
</protein>
<sequence length="353" mass="38439">MGEMGEDGKKTRDGFAHGGVYEDGAYKTQIVRLAAQQQQQQISSNSPPKPLLIAVPKAEGKYPVVQFHHGFTLQNNFYSQLIAHLASHGFIVVAPQMYTISGSDTTREIEDAAAILNWMPTGLESALLSDFPNTKPDFSKVALVGHSRGGKVVFGLGLGVRKSVLQYSAIVALDPVDGTAKERQTQPPILQFSQHSLDLGGVPTLIVGSGLGSKKSYFFPPCAPDGVSHREFFFDSSAPAFHFVAKEYGHMDFLDDDCKGPQGKLSYCVCKNGPSRTPMRRFAGGILAAFLQAALLNNTTSFDAALAHPELAPVLLELPESYGKLPQNLNWQFPFSRMNEENQNQLVKSAHQD</sequence>
<proteinExistence type="predicted"/>
<reference evidence="1" key="1">
    <citation type="submission" date="2024-03" db="EMBL/GenBank/DDBJ databases">
        <authorList>
            <consortium name="ELIXIR-Norway"/>
            <consortium name="Elixir Norway"/>
        </authorList>
    </citation>
    <scope>NUCLEOTIDE SEQUENCE</scope>
</reference>
<organism evidence="1 2">
    <name type="scientific">Sphagnum jensenii</name>
    <dbReference type="NCBI Taxonomy" id="128206"/>
    <lineage>
        <taxon>Eukaryota</taxon>
        <taxon>Viridiplantae</taxon>
        <taxon>Streptophyta</taxon>
        <taxon>Embryophyta</taxon>
        <taxon>Bryophyta</taxon>
        <taxon>Sphagnophytina</taxon>
        <taxon>Sphagnopsida</taxon>
        <taxon>Sphagnales</taxon>
        <taxon>Sphagnaceae</taxon>
        <taxon>Sphagnum</taxon>
    </lineage>
</organism>
<gene>
    <name evidence="1" type="ORF">CSSPJE1EN2_LOCUS26887</name>
</gene>
<dbReference type="Proteomes" id="UP001497522">
    <property type="component" value="Unassembled WGS sequence"/>
</dbReference>
<dbReference type="PANTHER" id="PTHR33428">
    <property type="entry name" value="CHLOROPHYLLASE-2, CHLOROPLASTIC"/>
    <property type="match status" value="1"/>
</dbReference>
<dbReference type="PANTHER" id="PTHR33428:SF2">
    <property type="entry name" value="CHLOROPHYLLASE-2"/>
    <property type="match status" value="1"/>
</dbReference>
<dbReference type="EMBL" id="CAXHBF010000599">
    <property type="protein sequence ID" value="CAK9856955.1"/>
    <property type="molecule type" value="Genomic_DNA"/>
</dbReference>
<evidence type="ECO:0000313" key="2">
    <source>
        <dbReference type="Proteomes" id="UP001497522"/>
    </source>
</evidence>
<accession>A0ABP1A1R5</accession>
<keyword evidence="2" id="KW-1185">Reference proteome</keyword>
<dbReference type="InterPro" id="IPR017395">
    <property type="entry name" value="Chlorophyllase-like"/>
</dbReference>
<dbReference type="Gene3D" id="3.40.50.1820">
    <property type="entry name" value="alpha/beta hydrolase"/>
    <property type="match status" value="1"/>
</dbReference>
<dbReference type="Pfam" id="PF07224">
    <property type="entry name" value="Chlorophyllase"/>
    <property type="match status" value="1"/>
</dbReference>
<dbReference type="InterPro" id="IPR029058">
    <property type="entry name" value="AB_hydrolase_fold"/>
</dbReference>